<proteinExistence type="predicted"/>
<evidence type="ECO:0000256" key="5">
    <source>
        <dbReference type="SAM" id="Phobius"/>
    </source>
</evidence>
<evidence type="ECO:0000313" key="6">
    <source>
        <dbReference type="EMBL" id="ETI99754.1"/>
    </source>
</evidence>
<keyword evidence="3 5" id="KW-1133">Transmembrane helix</keyword>
<evidence type="ECO:0000256" key="2">
    <source>
        <dbReference type="ARBA" id="ARBA00022692"/>
    </source>
</evidence>
<feature type="non-terminal residue" evidence="6">
    <location>
        <position position="162"/>
    </location>
</feature>
<comment type="subcellular location">
    <subcellularLocation>
        <location evidence="1">Cell membrane</location>
        <topology evidence="1">Multi-pass membrane protein</topology>
    </subcellularLocation>
</comment>
<evidence type="ECO:0000256" key="3">
    <source>
        <dbReference type="ARBA" id="ARBA00022989"/>
    </source>
</evidence>
<keyword evidence="4 5" id="KW-0472">Membrane</keyword>
<sequence length="162" mass="17765">SKLYVLKNGSILQEGSYHDLLEEEGYFKDLVTSGLGQFSATLEEPLDIGKQFDSENTLVIDTPINGTEHFVKSVKYTETFKDNAKGSNMGLQGWKLLFSVLSPAKWSLVLALLFTFLTVFMNVGLLTVSSWLLASAALQPGLTYLSLAIVGVRFFGVSRAVC</sequence>
<keyword evidence="6" id="KW-0067">ATP-binding</keyword>
<feature type="non-terminal residue" evidence="6">
    <location>
        <position position="1"/>
    </location>
</feature>
<organism evidence="6 7">
    <name type="scientific">Veillonella dispar DORA_11</name>
    <dbReference type="NCBI Taxonomy" id="1403949"/>
    <lineage>
        <taxon>Bacteria</taxon>
        <taxon>Bacillati</taxon>
        <taxon>Bacillota</taxon>
        <taxon>Negativicutes</taxon>
        <taxon>Veillonellales</taxon>
        <taxon>Veillonellaceae</taxon>
        <taxon>Veillonella</taxon>
    </lineage>
</organism>
<dbReference type="InterPro" id="IPR036640">
    <property type="entry name" value="ABC1_TM_sf"/>
</dbReference>
<reference evidence="6 7" key="1">
    <citation type="submission" date="2013-12" db="EMBL/GenBank/DDBJ databases">
        <title>A Varibaculum cambriense genome reconstructed from a premature infant gut community with otherwise low bacterial novelty that shifts toward anaerobic metabolism during the third week of life.</title>
        <authorList>
            <person name="Brown C.T."/>
            <person name="Sharon I."/>
            <person name="Thomas B.C."/>
            <person name="Castelle C.J."/>
            <person name="Morowitz M.J."/>
            <person name="Banfield J.F."/>
        </authorList>
    </citation>
    <scope>NUCLEOTIDE SEQUENCE [LARGE SCALE GENOMIC DNA]</scope>
    <source>
        <strain evidence="7">DORA_11</strain>
    </source>
</reference>
<evidence type="ECO:0000256" key="4">
    <source>
        <dbReference type="ARBA" id="ARBA00023136"/>
    </source>
</evidence>
<accession>W1V453</accession>
<evidence type="ECO:0000256" key="1">
    <source>
        <dbReference type="ARBA" id="ARBA00004651"/>
    </source>
</evidence>
<gene>
    <name evidence="6" type="ORF">Q619_VDC00419G0001</name>
</gene>
<dbReference type="EMBL" id="AZMJ01000419">
    <property type="protein sequence ID" value="ETI99754.1"/>
    <property type="molecule type" value="Genomic_DNA"/>
</dbReference>
<dbReference type="AlphaFoldDB" id="W1V453"/>
<dbReference type="GO" id="GO:0005886">
    <property type="term" value="C:plasma membrane"/>
    <property type="evidence" value="ECO:0007669"/>
    <property type="project" value="UniProtKB-SubCell"/>
</dbReference>
<dbReference type="GO" id="GO:0005524">
    <property type="term" value="F:ATP binding"/>
    <property type="evidence" value="ECO:0007669"/>
    <property type="project" value="UniProtKB-KW"/>
</dbReference>
<feature type="transmembrane region" description="Helical" evidence="5">
    <location>
        <begin position="131"/>
        <end position="156"/>
    </location>
</feature>
<protein>
    <submittedName>
        <fullName evidence="6">ABC transporter, CydDC cysteine exporter (CydDC-E) family, permease/ATP-binding protein CydD</fullName>
    </submittedName>
</protein>
<evidence type="ECO:0000313" key="7">
    <source>
        <dbReference type="Proteomes" id="UP000018855"/>
    </source>
</evidence>
<comment type="caution">
    <text evidence="6">The sequence shown here is derived from an EMBL/GenBank/DDBJ whole genome shotgun (WGS) entry which is preliminary data.</text>
</comment>
<feature type="transmembrane region" description="Helical" evidence="5">
    <location>
        <begin position="106"/>
        <end position="125"/>
    </location>
</feature>
<name>W1V453_9FIRM</name>
<dbReference type="SUPFAM" id="SSF90123">
    <property type="entry name" value="ABC transporter transmembrane region"/>
    <property type="match status" value="1"/>
</dbReference>
<keyword evidence="6" id="KW-0547">Nucleotide-binding</keyword>
<dbReference type="Proteomes" id="UP000018855">
    <property type="component" value="Unassembled WGS sequence"/>
</dbReference>
<keyword evidence="2 5" id="KW-0812">Transmembrane</keyword>